<comment type="similarity">
    <text evidence="1">Belongs to the synaptobrevin family.</text>
</comment>
<dbReference type="GO" id="GO:0006367">
    <property type="term" value="P:transcription initiation at RNA polymerase II promoter"/>
    <property type="evidence" value="ECO:0007669"/>
    <property type="project" value="InterPro"/>
</dbReference>
<evidence type="ECO:0000256" key="6">
    <source>
        <dbReference type="ARBA" id="ARBA00023136"/>
    </source>
</evidence>
<feature type="domain" description="Longin" evidence="10">
    <location>
        <begin position="273"/>
        <end position="353"/>
    </location>
</feature>
<accession>A0A9E7KZI2</accession>
<dbReference type="CDD" id="cd15843">
    <property type="entry name" value="R-SNARE"/>
    <property type="match status" value="1"/>
</dbReference>
<gene>
    <name evidence="12" type="ORF">MUK42_16235</name>
</gene>
<dbReference type="CDD" id="cd08047">
    <property type="entry name" value="TAF7"/>
    <property type="match status" value="1"/>
</dbReference>
<evidence type="ECO:0000256" key="5">
    <source>
        <dbReference type="ARBA" id="ARBA00022989"/>
    </source>
</evidence>
<dbReference type="Pfam" id="PF13774">
    <property type="entry name" value="Longin"/>
    <property type="match status" value="1"/>
</dbReference>
<dbReference type="InterPro" id="IPR006751">
    <property type="entry name" value="TAFII55_prot_cons_reg"/>
</dbReference>
<sequence>MEEQFILRVPPSVAERIERLLNENASSSLDGSLDISFSEDGRSGTFMIGNERFPASLLDLPCMVESYKTYDDNVLIKTADVGQMIMVRDEGDAAVEGVEYKHGLTPPMRDARRRRFRREPDLNPEVVQRVEKDLLNIMSGLHVETVVPEAGGQRKKNAPVAAPKPDEVHVKSAGAHHAVVNKQLLKLQAPSPSRLAGINCDAGTEEKTKYFEPKQQELGFPRCDSTSSAWGLWLYWGFCFGAMSKQPLIYSFVAKGTVVLAEHTTFSGNFSTIAVQCLQKLPRNSNKFTYSCDGYTFNFLLDNEFVFLVVADEAVGRSVPFVFLERVKEDFMQRYGASIDGGGPHPLADEDEDDDLFEDRFSIAYNLDREFGPSLKEHMQYCTNHPEEMSKLSKLRAQITEVKGIMMDNIDKVCGLIFILAANPQMHCCAYANFLYLDIESLHKIGPRPYGLLKLHLNTDPHLTSVTIQEYEVLDRGEKIELLVDKTESLQFQADSFQREGRQLRRKMWLQSIRIKLIVAGTLIGFILVLWVGACGGFKC</sequence>
<evidence type="ECO:0000313" key="13">
    <source>
        <dbReference type="Proteomes" id="UP001055439"/>
    </source>
</evidence>
<feature type="domain" description="TAFII55 protein conserved region" evidence="11">
    <location>
        <begin position="1"/>
        <end position="145"/>
    </location>
</feature>
<protein>
    <submittedName>
        <fullName evidence="12">Vesicle-associated membrane protein</fullName>
    </submittedName>
</protein>
<evidence type="ECO:0000259" key="10">
    <source>
        <dbReference type="SMART" id="SM01270"/>
    </source>
</evidence>
<dbReference type="SMART" id="SM01270">
    <property type="entry name" value="Longin"/>
    <property type="match status" value="1"/>
</dbReference>
<evidence type="ECO:0000256" key="1">
    <source>
        <dbReference type="ARBA" id="ARBA00008025"/>
    </source>
</evidence>
<dbReference type="Gene3D" id="1.20.5.110">
    <property type="match status" value="2"/>
</dbReference>
<keyword evidence="13" id="KW-1185">Reference proteome</keyword>
<evidence type="ECO:0000256" key="9">
    <source>
        <dbReference type="SAM" id="Phobius"/>
    </source>
</evidence>
<dbReference type="InterPro" id="IPR051097">
    <property type="entry name" value="Synaptobrevin-like_transport"/>
</dbReference>
<dbReference type="InterPro" id="IPR010908">
    <property type="entry name" value="Longin_dom"/>
</dbReference>
<feature type="transmembrane region" description="Helical" evidence="9">
    <location>
        <begin position="515"/>
        <end position="534"/>
    </location>
</feature>
<dbReference type="Pfam" id="PF00957">
    <property type="entry name" value="Synaptobrevin"/>
    <property type="match status" value="1"/>
</dbReference>
<dbReference type="Pfam" id="PF04658">
    <property type="entry name" value="TAFII55_N"/>
    <property type="match status" value="1"/>
</dbReference>
<evidence type="ECO:0000256" key="3">
    <source>
        <dbReference type="ARBA" id="ARBA00022692"/>
    </source>
</evidence>
<keyword evidence="5 9" id="KW-1133">Transmembrane helix</keyword>
<evidence type="ECO:0000256" key="2">
    <source>
        <dbReference type="ARBA" id="ARBA00022448"/>
    </source>
</evidence>
<comment type="subcellular location">
    <subcellularLocation>
        <location evidence="8">Endomembrane system</location>
        <topology evidence="8">Single-pass type IV membrane protein</topology>
    </subcellularLocation>
</comment>
<keyword evidence="6 9" id="KW-0472">Membrane</keyword>
<evidence type="ECO:0000256" key="8">
    <source>
        <dbReference type="ARBA" id="ARBA00046280"/>
    </source>
</evidence>
<keyword evidence="2" id="KW-0813">Transport</keyword>
<dbReference type="InterPro" id="IPR042855">
    <property type="entry name" value="V_SNARE_CC"/>
</dbReference>
<dbReference type="Proteomes" id="UP001055439">
    <property type="component" value="Chromosome 8"/>
</dbReference>
<reference evidence="12" key="1">
    <citation type="submission" date="2022-05" db="EMBL/GenBank/DDBJ databases">
        <title>The Musa troglodytarum L. genome provides insights into the mechanism of non-climacteric behaviour and enrichment of carotenoids.</title>
        <authorList>
            <person name="Wang J."/>
        </authorList>
    </citation>
    <scope>NUCLEOTIDE SEQUENCE</scope>
    <source>
        <tissue evidence="12">Leaf</tissue>
    </source>
</reference>
<dbReference type="OrthoDB" id="248747at2759"/>
<comment type="function">
    <text evidence="7">Involved in the targeting and/or fusion of transport vesicles to their target membrane.</text>
</comment>
<dbReference type="EMBL" id="CP097510">
    <property type="protein sequence ID" value="URE32629.1"/>
    <property type="molecule type" value="Genomic_DNA"/>
</dbReference>
<evidence type="ECO:0000259" key="11">
    <source>
        <dbReference type="SMART" id="SM01370"/>
    </source>
</evidence>
<evidence type="ECO:0000256" key="4">
    <source>
        <dbReference type="ARBA" id="ARBA00022927"/>
    </source>
</evidence>
<keyword evidence="4" id="KW-0653">Protein transport</keyword>
<keyword evidence="3 9" id="KW-0812">Transmembrane</keyword>
<organism evidence="12 13">
    <name type="scientific">Musa troglodytarum</name>
    <name type="common">fe'i banana</name>
    <dbReference type="NCBI Taxonomy" id="320322"/>
    <lineage>
        <taxon>Eukaryota</taxon>
        <taxon>Viridiplantae</taxon>
        <taxon>Streptophyta</taxon>
        <taxon>Embryophyta</taxon>
        <taxon>Tracheophyta</taxon>
        <taxon>Spermatophyta</taxon>
        <taxon>Magnoliopsida</taxon>
        <taxon>Liliopsida</taxon>
        <taxon>Zingiberales</taxon>
        <taxon>Musaceae</taxon>
        <taxon>Musa</taxon>
    </lineage>
</organism>
<dbReference type="Gene3D" id="3.30.450.50">
    <property type="entry name" value="Longin domain"/>
    <property type="match status" value="1"/>
</dbReference>
<name>A0A9E7KZI2_9LILI</name>
<dbReference type="GO" id="GO:0015031">
    <property type="term" value="P:protein transport"/>
    <property type="evidence" value="ECO:0007669"/>
    <property type="project" value="UniProtKB-KW"/>
</dbReference>
<evidence type="ECO:0000256" key="7">
    <source>
        <dbReference type="ARBA" id="ARBA00037493"/>
    </source>
</evidence>
<dbReference type="SUPFAM" id="SSF64356">
    <property type="entry name" value="SNARE-like"/>
    <property type="match status" value="1"/>
</dbReference>
<dbReference type="PANTHER" id="PTHR21136:SF169">
    <property type="entry name" value="VESICLE-ASSOCIATED MEMBRANE PROTEIN 727"/>
    <property type="match status" value="1"/>
</dbReference>
<dbReference type="SMART" id="SM01370">
    <property type="entry name" value="TAFII55_N"/>
    <property type="match status" value="1"/>
</dbReference>
<dbReference type="GO" id="GO:0005737">
    <property type="term" value="C:cytoplasm"/>
    <property type="evidence" value="ECO:0007669"/>
    <property type="project" value="UniProtKB-ARBA"/>
</dbReference>
<dbReference type="PANTHER" id="PTHR21136">
    <property type="entry name" value="SNARE PROTEINS"/>
    <property type="match status" value="1"/>
</dbReference>
<evidence type="ECO:0000313" key="12">
    <source>
        <dbReference type="EMBL" id="URE32629.1"/>
    </source>
</evidence>
<dbReference type="GO" id="GO:0005669">
    <property type="term" value="C:transcription factor TFIID complex"/>
    <property type="evidence" value="ECO:0007669"/>
    <property type="project" value="InterPro"/>
</dbReference>
<dbReference type="SUPFAM" id="SSF58038">
    <property type="entry name" value="SNARE fusion complex"/>
    <property type="match status" value="1"/>
</dbReference>
<dbReference type="InterPro" id="IPR011012">
    <property type="entry name" value="Longin-like_dom_sf"/>
</dbReference>
<dbReference type="FunFam" id="3.30.450.50:FF:000014">
    <property type="entry name" value="vesicle-associated membrane protein 727"/>
    <property type="match status" value="1"/>
</dbReference>
<dbReference type="CDD" id="cd14824">
    <property type="entry name" value="Longin"/>
    <property type="match status" value="1"/>
</dbReference>
<dbReference type="GO" id="GO:0012505">
    <property type="term" value="C:endomembrane system"/>
    <property type="evidence" value="ECO:0007669"/>
    <property type="project" value="UniProtKB-SubCell"/>
</dbReference>
<proteinExistence type="inferred from homology"/>
<dbReference type="AlphaFoldDB" id="A0A9E7KZI2"/>